<organism evidence="2 3">
    <name type="scientific">Reticulomyxa filosa</name>
    <dbReference type="NCBI Taxonomy" id="46433"/>
    <lineage>
        <taxon>Eukaryota</taxon>
        <taxon>Sar</taxon>
        <taxon>Rhizaria</taxon>
        <taxon>Retaria</taxon>
        <taxon>Foraminifera</taxon>
        <taxon>Monothalamids</taxon>
        <taxon>Reticulomyxidae</taxon>
        <taxon>Reticulomyxa</taxon>
    </lineage>
</organism>
<proteinExistence type="predicted"/>
<keyword evidence="1" id="KW-0812">Transmembrane</keyword>
<keyword evidence="1" id="KW-0472">Membrane</keyword>
<reference evidence="2 3" key="1">
    <citation type="journal article" date="2013" name="Curr. Biol.">
        <title>The Genome of the Foraminiferan Reticulomyxa filosa.</title>
        <authorList>
            <person name="Glockner G."/>
            <person name="Hulsmann N."/>
            <person name="Schleicher M."/>
            <person name="Noegel A.A."/>
            <person name="Eichinger L."/>
            <person name="Gallinger C."/>
            <person name="Pawlowski J."/>
            <person name="Sierra R."/>
            <person name="Euteneuer U."/>
            <person name="Pillet L."/>
            <person name="Moustafa A."/>
            <person name="Platzer M."/>
            <person name="Groth M."/>
            <person name="Szafranski K."/>
            <person name="Schliwa M."/>
        </authorList>
    </citation>
    <scope>NUCLEOTIDE SEQUENCE [LARGE SCALE GENOMIC DNA]</scope>
</reference>
<evidence type="ECO:0000313" key="2">
    <source>
        <dbReference type="EMBL" id="ETN98957.1"/>
    </source>
</evidence>
<dbReference type="Proteomes" id="UP000023152">
    <property type="component" value="Unassembled WGS sequence"/>
</dbReference>
<gene>
    <name evidence="2" type="ORF">RFI_38530</name>
</gene>
<dbReference type="EMBL" id="ASPP01045322">
    <property type="protein sequence ID" value="ETN98957.1"/>
    <property type="molecule type" value="Genomic_DNA"/>
</dbReference>
<keyword evidence="3" id="KW-1185">Reference proteome</keyword>
<evidence type="ECO:0000256" key="1">
    <source>
        <dbReference type="SAM" id="Phobius"/>
    </source>
</evidence>
<sequence length="183" mass="21072">KKKKREYDEGCISPITNMKRKKNYNKKVDQIKTTRNKINNFFKFGQFLYFLAWVFWSLFCCSHNKYLGVFGKESATAASGCFKLNFFYRSKIFVSKKLKHVQTCRGVVSLIFVDAACLRFVQDSSNVFAQPKPYNSDLRQVKFAKTKYYGICKVMFIGFGSLSNGEIIGLDCDIGGPMEVMEL</sequence>
<protein>
    <submittedName>
        <fullName evidence="2">Uncharacterized protein</fullName>
    </submittedName>
</protein>
<accession>X6LAB8</accession>
<name>X6LAB8_RETFI</name>
<comment type="caution">
    <text evidence="2">The sequence shown here is derived from an EMBL/GenBank/DDBJ whole genome shotgun (WGS) entry which is preliminary data.</text>
</comment>
<dbReference type="AlphaFoldDB" id="X6LAB8"/>
<feature type="non-terminal residue" evidence="2">
    <location>
        <position position="1"/>
    </location>
</feature>
<keyword evidence="1" id="KW-1133">Transmembrane helix</keyword>
<feature type="transmembrane region" description="Helical" evidence="1">
    <location>
        <begin position="41"/>
        <end position="59"/>
    </location>
</feature>
<evidence type="ECO:0000313" key="3">
    <source>
        <dbReference type="Proteomes" id="UP000023152"/>
    </source>
</evidence>